<organism evidence="1 2">
    <name type="scientific">Geobacillus stearothermophilus</name>
    <name type="common">Bacillus stearothermophilus</name>
    <dbReference type="NCBI Taxonomy" id="1422"/>
    <lineage>
        <taxon>Bacteria</taxon>
        <taxon>Bacillati</taxon>
        <taxon>Bacillota</taxon>
        <taxon>Bacilli</taxon>
        <taxon>Bacillales</taxon>
        <taxon>Anoxybacillaceae</taxon>
        <taxon>Geobacillus</taxon>
    </lineage>
</organism>
<dbReference type="AlphaFoldDB" id="A0A150MUI2"/>
<accession>A0A150MUI2</accession>
<evidence type="ECO:0000313" key="1">
    <source>
        <dbReference type="EMBL" id="KYD28084.1"/>
    </source>
</evidence>
<proteinExistence type="predicted"/>
<evidence type="ECO:0000313" key="2">
    <source>
        <dbReference type="Proteomes" id="UP000075424"/>
    </source>
</evidence>
<name>A0A150MUI2_GEOSE</name>
<comment type="caution">
    <text evidence="1">The sequence shown here is derived from an EMBL/GenBank/DDBJ whole genome shotgun (WGS) entry which is preliminary data.</text>
</comment>
<dbReference type="EMBL" id="LQYV01000032">
    <property type="protein sequence ID" value="KYD28084.1"/>
    <property type="molecule type" value="Genomic_DNA"/>
</dbReference>
<protein>
    <submittedName>
        <fullName evidence="1">Uncharacterized protein</fullName>
    </submittedName>
</protein>
<dbReference type="RefSeq" id="WP_061567280.1">
    <property type="nucleotide sequence ID" value="NZ_LQYV01000032.1"/>
</dbReference>
<sequence length="73" mass="8329">MIVVTKMKLGDYDVPVPVGLSELLKDAWVLKDRPEANTSAGEYTRRIEMRNGRLYTILTKKEVNGHEKAVKRV</sequence>
<reference evidence="1 2" key="1">
    <citation type="submission" date="2016-01" db="EMBL/GenBank/DDBJ databases">
        <title>Draft Genome Sequences of Seven Thermophilic Sporeformers Isolated from Foods.</title>
        <authorList>
            <person name="Berendsen E.M."/>
            <person name="Wells-Bennik M.H."/>
            <person name="Krawcyk A.O."/>
            <person name="De Jong A."/>
            <person name="Holsappel S."/>
            <person name="Eijlander R.T."/>
            <person name="Kuipers O.P."/>
        </authorList>
    </citation>
    <scope>NUCLEOTIDE SEQUENCE [LARGE SCALE GENOMIC DNA]</scope>
    <source>
        <strain evidence="1 2">B4109</strain>
    </source>
</reference>
<gene>
    <name evidence="1" type="ORF">B4109_1216</name>
</gene>
<dbReference type="Proteomes" id="UP000075424">
    <property type="component" value="Unassembled WGS sequence"/>
</dbReference>